<dbReference type="AlphaFoldDB" id="A0A6I8UM25"/>
<dbReference type="PANTHER" id="PTHR39079:SF1">
    <property type="entry name" value="GH11706P-RELATED"/>
    <property type="match status" value="1"/>
</dbReference>
<evidence type="ECO:0008006" key="6">
    <source>
        <dbReference type="Google" id="ProtNLM"/>
    </source>
</evidence>
<evidence type="ECO:0000259" key="3">
    <source>
        <dbReference type="Pfam" id="PF16032"/>
    </source>
</evidence>
<protein>
    <recommendedName>
        <fullName evidence="6">DUF4776 domain-containing protein</fullName>
    </recommendedName>
</protein>
<accession>A0A6I8UM25</accession>
<evidence type="ECO:0000256" key="1">
    <source>
        <dbReference type="SAM" id="MobiDB-lite"/>
    </source>
</evidence>
<dbReference type="Pfam" id="PF16003">
    <property type="entry name" value="DUF4776"/>
    <property type="match status" value="1"/>
</dbReference>
<feature type="region of interest" description="Disordered" evidence="1">
    <location>
        <begin position="435"/>
        <end position="466"/>
    </location>
</feature>
<sequence length="916" mass="104749">MEPTQQTYNFDVLLVQSKLCEPGTSSDYTYSIRLFQKFEELPEDRMFVEDFPMDPLGQFVASPCELIGILTSKGVCVTVSKSGDLLGAGSALLTPLLLRQLTDPTFLVTETIHLDLSKDRKVIESVEIIIKFSSLQPELDPGLVPLGCYDVCRPVDKSINYRDVIFTLGRSGKCPGTSCITDQRLMSHTGAPFQCVHNDSSRDAGECGCTVAGIEIPPDPAVHREKEQGLLKDLFKELGLDKAQIPAPPCNYEESRRWHCQRSSPVSTDTNSSDCLYDTWLEEKKQNSGNGRLCLSASQQELIRRKLLGSCDTNEPELKQEKYKRPNICRLCQSDISWLPKVAGCPYCGYRTFDTMNSCEEPYDVSATAQQLLRDCLRKEPCIVFSEEDRKANANLPDPNPNLPEACGCMSGRICTRCRIRKLCDQFFTEQENRSQNARGIQKDGSQLKKGQSLKNIPSSTSQHRSKLITIFSEMRNMYGKKKEQTVSEKNLHDDPNAAAFREECEAACNSTKLAGDRRRARPSQGKSLKGIEKDSKRKSKRKNRQARLLRSRSKRYTYFDIQKKKVCPHIGHRLCISDSKYTGYRKVPCHMGWMWTKSDMARFKTWRPGAISRPIRQLMAYFLKDFPVDTICLSRYHYRNKRPDSEDPLQEALVQHPTLHILKKRDEYIITLRPLKDPHSLALCANPYADMKPVVFRITKDPSAARLREMKMLLTEKGFPPCKCNRPVTSCYCRSHIDKKRLEYEVESMLKQRGWPEKIKTFFYSPITGDESDSEEEYEFGVTPPAGVIKPERLKKSHVKHTDTQYDENDWAMPSMFPHPPNPYVQYGACVLGERKKRFDWIYGKGNVHQEPKKPIMRNKSKTKKKKTQPGRQAGGFDDPNIFLAQSSTSKKNWHKSNSLDMSSFTNVSMQMHWH</sequence>
<dbReference type="InterPro" id="IPR031949">
    <property type="entry name" value="DUF4776"/>
</dbReference>
<evidence type="ECO:0000313" key="5">
    <source>
        <dbReference type="RefSeq" id="XP_001357696.3"/>
    </source>
</evidence>
<evidence type="ECO:0000259" key="2">
    <source>
        <dbReference type="Pfam" id="PF16003"/>
    </source>
</evidence>
<organism evidence="4 5">
    <name type="scientific">Drosophila pseudoobscura pseudoobscura</name>
    <name type="common">Fruit fly</name>
    <dbReference type="NCBI Taxonomy" id="46245"/>
    <lineage>
        <taxon>Eukaryota</taxon>
        <taxon>Metazoa</taxon>
        <taxon>Ecdysozoa</taxon>
        <taxon>Arthropoda</taxon>
        <taxon>Hexapoda</taxon>
        <taxon>Insecta</taxon>
        <taxon>Pterygota</taxon>
        <taxon>Neoptera</taxon>
        <taxon>Endopterygota</taxon>
        <taxon>Diptera</taxon>
        <taxon>Brachycera</taxon>
        <taxon>Muscomorpha</taxon>
        <taxon>Ephydroidea</taxon>
        <taxon>Drosophilidae</taxon>
        <taxon>Drosophila</taxon>
        <taxon>Sophophora</taxon>
    </lineage>
</organism>
<reference evidence="5" key="2">
    <citation type="submission" date="2025-08" db="UniProtKB">
        <authorList>
            <consortium name="RefSeq"/>
        </authorList>
    </citation>
    <scope>IDENTIFICATION</scope>
    <source>
        <strain evidence="5">MV-25-SWS-2005</strain>
        <tissue evidence="5">Whole body</tissue>
    </source>
</reference>
<feature type="region of interest" description="Disordered" evidence="1">
    <location>
        <begin position="851"/>
        <end position="884"/>
    </location>
</feature>
<dbReference type="RefSeq" id="XP_001357696.3">
    <property type="nucleotide sequence ID" value="XM_001357659.4"/>
</dbReference>
<dbReference type="Pfam" id="PF16032">
    <property type="entry name" value="DUF4788"/>
    <property type="match status" value="1"/>
</dbReference>
<dbReference type="InterPro" id="IPR031992">
    <property type="entry name" value="DUF4788"/>
</dbReference>
<reference evidence="4" key="1">
    <citation type="submission" date="2024-06" db="UniProtKB">
        <authorList>
            <consortium name="RefSeq"/>
        </authorList>
    </citation>
    <scope>NUCLEOTIDE SEQUENCE [LARGE SCALE GENOMIC DNA]</scope>
    <source>
        <strain evidence="4">MV2-25</strain>
    </source>
</reference>
<evidence type="ECO:0000313" key="4">
    <source>
        <dbReference type="Proteomes" id="UP000001819"/>
    </source>
</evidence>
<gene>
    <name evidence="5" type="primary">LOC4800417</name>
</gene>
<feature type="compositionally biased region" description="Basic residues" evidence="1">
    <location>
        <begin position="537"/>
        <end position="548"/>
    </location>
</feature>
<dbReference type="KEGG" id="dpo:4800417"/>
<feature type="compositionally biased region" description="Basic residues" evidence="1">
    <location>
        <begin position="856"/>
        <end position="870"/>
    </location>
</feature>
<dbReference type="PANTHER" id="PTHR39079">
    <property type="entry name" value="FI08034P-RELATED"/>
    <property type="match status" value="1"/>
</dbReference>
<feature type="domain" description="DUF4788" evidence="3">
    <location>
        <begin position="25"/>
        <end position="215"/>
    </location>
</feature>
<name>A0A6I8UM25_DROPS</name>
<feature type="region of interest" description="Disordered" evidence="1">
    <location>
        <begin position="515"/>
        <end position="548"/>
    </location>
</feature>
<proteinExistence type="predicted"/>
<feature type="compositionally biased region" description="Polar residues" evidence="1">
    <location>
        <begin position="449"/>
        <end position="463"/>
    </location>
</feature>
<feature type="domain" description="DUF4776" evidence="2">
    <location>
        <begin position="322"/>
        <end position="832"/>
    </location>
</feature>
<dbReference type="InParanoid" id="A0A6I8UM25"/>
<keyword evidence="4" id="KW-1185">Reference proteome</keyword>
<dbReference type="Proteomes" id="UP000001819">
    <property type="component" value="Chromosome 2"/>
</dbReference>